<keyword evidence="5 6" id="KW-0326">Glycosidase</keyword>
<keyword evidence="10" id="KW-1185">Reference proteome</keyword>
<dbReference type="EMBL" id="JBCGDC010000080">
    <property type="protein sequence ID" value="MFB6396127.1"/>
    <property type="molecule type" value="Genomic_DNA"/>
</dbReference>
<evidence type="ECO:0000256" key="3">
    <source>
        <dbReference type="ARBA" id="ARBA00022801"/>
    </source>
</evidence>
<dbReference type="PANTHER" id="PTHR43772:SF2">
    <property type="entry name" value="PUTATIVE (AFU_ORTHOLOGUE AFUA_2G04480)-RELATED"/>
    <property type="match status" value="1"/>
</dbReference>
<feature type="signal peptide" evidence="8">
    <location>
        <begin position="1"/>
        <end position="36"/>
    </location>
</feature>
<keyword evidence="4" id="KW-0119">Carbohydrate metabolism</keyword>
<dbReference type="Pfam" id="PF04616">
    <property type="entry name" value="Glyco_hydro_43"/>
    <property type="match status" value="1"/>
</dbReference>
<dbReference type="RefSeq" id="WP_375735683.1">
    <property type="nucleotide sequence ID" value="NZ_JBCGDC010000080.1"/>
</dbReference>
<dbReference type="CDD" id="cd18618">
    <property type="entry name" value="GH43_Xsa43E-like"/>
    <property type="match status" value="1"/>
</dbReference>
<dbReference type="InterPro" id="IPR023296">
    <property type="entry name" value="Glyco_hydro_beta-prop_sf"/>
</dbReference>
<sequence length="488" mass="52308">MPTSPTARRTRRRAGATALTAALVAALAAPVLPAHAANPIVTNIYTADPAPLVVGNTMYIYAGRDEAATGVNNFVMREWRVFSSTDAANWTDRGARANIGTFPWAGADAWASEVEERNGRYYWYTSINGNGPGWMNIGVAVGDSPLGPFTDAKGGPLISDSTPNSSGLNIDPTVFTDDDGQAYIYWGGYWGPRAAKLKSNMIELDGAVVTPTGLTNFWEAPWMFKRNGLYYMIYAANDTNGCVTNSNYACQRYATATNPLGPWTHRGVVLDQVSSTTNHAGVVEFNGQWYMVYHNANAPGGGNFRRSVAVDRLYFNADGTMQKVVQTTTGPPPNPGPGGPGQPPSGTNLAPSATAGTSHVSAWESLAAINNGGVPANSQDRGNLAYGNWPQQGTQWIEYTWPSARSINRVAAYWFDDNQGIDLPASCQVQYWNGSSYVAVPGQSACGVAGDTYNVTTFNTVSTTRLRLSITSRPGLSTGVLEWMAFQS</sequence>
<keyword evidence="3 6" id="KW-0378">Hydrolase</keyword>
<evidence type="ECO:0000256" key="8">
    <source>
        <dbReference type="SAM" id="SignalP"/>
    </source>
</evidence>
<dbReference type="Gene3D" id="2.60.120.260">
    <property type="entry name" value="Galactose-binding domain-like"/>
    <property type="match status" value="1"/>
</dbReference>
<gene>
    <name evidence="9" type="ORF">AAFH96_23900</name>
</gene>
<evidence type="ECO:0000256" key="7">
    <source>
        <dbReference type="SAM" id="MobiDB-lite"/>
    </source>
</evidence>
<dbReference type="Gene3D" id="2.115.10.20">
    <property type="entry name" value="Glycosyl hydrolase domain, family 43"/>
    <property type="match status" value="1"/>
</dbReference>
<feature type="chain" id="PRO_5046083461" evidence="8">
    <location>
        <begin position="37"/>
        <end position="488"/>
    </location>
</feature>
<feature type="compositionally biased region" description="Pro residues" evidence="7">
    <location>
        <begin position="330"/>
        <end position="343"/>
    </location>
</feature>
<evidence type="ECO:0000256" key="1">
    <source>
        <dbReference type="ARBA" id="ARBA00009865"/>
    </source>
</evidence>
<protein>
    <submittedName>
        <fullName evidence="9">Glycoside hydrolase family 43 protein</fullName>
    </submittedName>
</protein>
<keyword evidence="2" id="KW-0858">Xylan degradation</keyword>
<evidence type="ECO:0000256" key="6">
    <source>
        <dbReference type="RuleBase" id="RU361187"/>
    </source>
</evidence>
<dbReference type="SUPFAM" id="SSF75005">
    <property type="entry name" value="Arabinanase/levansucrase/invertase"/>
    <property type="match status" value="1"/>
</dbReference>
<proteinExistence type="inferred from homology"/>
<name>A0ABV5CVU4_9ACTN</name>
<dbReference type="Proteomes" id="UP001582793">
    <property type="component" value="Unassembled WGS sequence"/>
</dbReference>
<evidence type="ECO:0000256" key="5">
    <source>
        <dbReference type="ARBA" id="ARBA00023295"/>
    </source>
</evidence>
<dbReference type="InterPro" id="IPR006710">
    <property type="entry name" value="Glyco_hydro_43"/>
</dbReference>
<evidence type="ECO:0000256" key="2">
    <source>
        <dbReference type="ARBA" id="ARBA00022651"/>
    </source>
</evidence>
<dbReference type="InterPro" id="IPR006311">
    <property type="entry name" value="TAT_signal"/>
</dbReference>
<evidence type="ECO:0000313" key="10">
    <source>
        <dbReference type="Proteomes" id="UP001582793"/>
    </source>
</evidence>
<dbReference type="GO" id="GO:0016787">
    <property type="term" value="F:hydrolase activity"/>
    <property type="evidence" value="ECO:0007669"/>
    <property type="project" value="UniProtKB-KW"/>
</dbReference>
<dbReference type="PROSITE" id="PS51318">
    <property type="entry name" value="TAT"/>
    <property type="match status" value="1"/>
</dbReference>
<dbReference type="InterPro" id="IPR052176">
    <property type="entry name" value="Glycosyl_Hydrlase_43_Enz"/>
</dbReference>
<comment type="similarity">
    <text evidence="1 6">Belongs to the glycosyl hydrolase 43 family.</text>
</comment>
<organism evidence="9 10">
    <name type="scientific">Polymorphospora lycopeni</name>
    <dbReference type="NCBI Taxonomy" id="3140240"/>
    <lineage>
        <taxon>Bacteria</taxon>
        <taxon>Bacillati</taxon>
        <taxon>Actinomycetota</taxon>
        <taxon>Actinomycetes</taxon>
        <taxon>Micromonosporales</taxon>
        <taxon>Micromonosporaceae</taxon>
        <taxon>Polymorphospora</taxon>
    </lineage>
</organism>
<comment type="caution">
    <text evidence="9">The sequence shown here is derived from an EMBL/GenBank/DDBJ whole genome shotgun (WGS) entry which is preliminary data.</text>
</comment>
<feature type="region of interest" description="Disordered" evidence="7">
    <location>
        <begin position="324"/>
        <end position="354"/>
    </location>
</feature>
<evidence type="ECO:0000313" key="9">
    <source>
        <dbReference type="EMBL" id="MFB6396127.1"/>
    </source>
</evidence>
<keyword evidence="2" id="KW-0624">Polysaccharide degradation</keyword>
<dbReference type="PANTHER" id="PTHR43772">
    <property type="entry name" value="ENDO-1,4-BETA-XYLANASE"/>
    <property type="match status" value="1"/>
</dbReference>
<accession>A0ABV5CVU4</accession>
<reference evidence="9 10" key="1">
    <citation type="submission" date="2024-04" db="EMBL/GenBank/DDBJ databases">
        <title>Polymorphospora sp. isolated from Baiyangdian Lake in Xiong'an New Area.</title>
        <authorList>
            <person name="Zhang X."/>
            <person name="Liu J."/>
        </authorList>
    </citation>
    <scope>NUCLEOTIDE SEQUENCE [LARGE SCALE GENOMIC DNA]</scope>
    <source>
        <strain evidence="9 10">2-325</strain>
    </source>
</reference>
<evidence type="ECO:0000256" key="4">
    <source>
        <dbReference type="ARBA" id="ARBA00023277"/>
    </source>
</evidence>
<keyword evidence="8" id="KW-0732">Signal</keyword>